<feature type="transmembrane region" description="Helical" evidence="8">
    <location>
        <begin position="256"/>
        <end position="277"/>
    </location>
</feature>
<evidence type="ECO:0000256" key="3">
    <source>
        <dbReference type="ARBA" id="ARBA00022448"/>
    </source>
</evidence>
<dbReference type="Pfam" id="PF03595">
    <property type="entry name" value="SLAC1"/>
    <property type="match status" value="1"/>
</dbReference>
<evidence type="ECO:0000256" key="5">
    <source>
        <dbReference type="ARBA" id="ARBA00022692"/>
    </source>
</evidence>
<evidence type="ECO:0000256" key="7">
    <source>
        <dbReference type="ARBA" id="ARBA00023136"/>
    </source>
</evidence>
<dbReference type="InterPro" id="IPR051629">
    <property type="entry name" value="Sulfite_efflux_TDT"/>
</dbReference>
<accession>A0AAN6G5D2</accession>
<evidence type="ECO:0000256" key="1">
    <source>
        <dbReference type="ARBA" id="ARBA00004651"/>
    </source>
</evidence>
<keyword evidence="3" id="KW-0813">Transport</keyword>
<evidence type="ECO:0000313" key="10">
    <source>
        <dbReference type="Proteomes" id="UP001176521"/>
    </source>
</evidence>
<name>A0AAN6G5D2_9BASI</name>
<keyword evidence="6 8" id="KW-1133">Transmembrane helix</keyword>
<evidence type="ECO:0000256" key="6">
    <source>
        <dbReference type="ARBA" id="ARBA00022989"/>
    </source>
</evidence>
<comment type="subcellular location">
    <subcellularLocation>
        <location evidence="1">Cell membrane</location>
        <topology evidence="1">Multi-pass membrane protein</topology>
    </subcellularLocation>
</comment>
<sequence>MFLGTAPMGLITIISGIAQMGTREFTLGIGFALAASGLWWAAVLISLVTALAVPFAMQTYQEHQFEGTTATLLLPVVPLITAAATGSVLAELLLERYPTYAFTILTVSYMVLGIGLPVACFILTLYFQRLLLFKAVPRDVIISSLLPLGPAGQGGEALLHLGQVAMQLFPRIASAPGNGVPMLQYAGYALFGAGLGGALLLWGLGMWWFGIAILTIVREVRRGRLPFSLGWWSATFPIASLAIVTVRLALVLDSLALKITYTVMTIAVLGLWALVFVPTARGFYSGKLLVAPCLATIPLQ</sequence>
<dbReference type="Gene3D" id="1.50.10.150">
    <property type="entry name" value="Voltage-dependent anion channel"/>
    <property type="match status" value="1"/>
</dbReference>
<organism evidence="9 10">
    <name type="scientific">Tilletia horrida</name>
    <dbReference type="NCBI Taxonomy" id="155126"/>
    <lineage>
        <taxon>Eukaryota</taxon>
        <taxon>Fungi</taxon>
        <taxon>Dikarya</taxon>
        <taxon>Basidiomycota</taxon>
        <taxon>Ustilaginomycotina</taxon>
        <taxon>Exobasidiomycetes</taxon>
        <taxon>Tilletiales</taxon>
        <taxon>Tilletiaceae</taxon>
        <taxon>Tilletia</taxon>
    </lineage>
</organism>
<proteinExistence type="inferred from homology"/>
<dbReference type="PANTHER" id="PTHR31686">
    <property type="match status" value="1"/>
</dbReference>
<dbReference type="GO" id="GO:0000319">
    <property type="term" value="F:sulfite transmembrane transporter activity"/>
    <property type="evidence" value="ECO:0007669"/>
    <property type="project" value="TreeGrafter"/>
</dbReference>
<feature type="transmembrane region" description="Helical" evidence="8">
    <location>
        <begin position="25"/>
        <end position="52"/>
    </location>
</feature>
<evidence type="ECO:0000256" key="8">
    <source>
        <dbReference type="SAM" id="Phobius"/>
    </source>
</evidence>
<dbReference type="InterPro" id="IPR038665">
    <property type="entry name" value="Voltage-dep_anion_channel_sf"/>
</dbReference>
<gene>
    <name evidence="9" type="primary">SSU1_3</name>
    <name evidence="9" type="ORF">OC842_007859</name>
</gene>
<feature type="transmembrane region" description="Helical" evidence="8">
    <location>
        <begin position="188"/>
        <end position="217"/>
    </location>
</feature>
<evidence type="ECO:0000256" key="4">
    <source>
        <dbReference type="ARBA" id="ARBA00022475"/>
    </source>
</evidence>
<evidence type="ECO:0000313" key="9">
    <source>
        <dbReference type="EMBL" id="KAK0518210.1"/>
    </source>
</evidence>
<dbReference type="InterPro" id="IPR004695">
    <property type="entry name" value="SLAC1/Mae1/Ssu1/TehA"/>
</dbReference>
<protein>
    <submittedName>
        <fullName evidence="9">Plasma membrane sulfite pump involved in sulfite metabolism</fullName>
    </submittedName>
</protein>
<evidence type="ECO:0000256" key="2">
    <source>
        <dbReference type="ARBA" id="ARBA00008566"/>
    </source>
</evidence>
<comment type="caution">
    <text evidence="9">The sequence shown here is derived from an EMBL/GenBank/DDBJ whole genome shotgun (WGS) entry which is preliminary data.</text>
</comment>
<keyword evidence="7 8" id="KW-0472">Membrane</keyword>
<feature type="transmembrane region" description="Helical" evidence="8">
    <location>
        <begin position="101"/>
        <end position="127"/>
    </location>
</feature>
<dbReference type="AlphaFoldDB" id="A0AAN6G5D2"/>
<feature type="transmembrane region" description="Helical" evidence="8">
    <location>
        <begin position="72"/>
        <end position="94"/>
    </location>
</feature>
<dbReference type="EMBL" id="JAPDMQ010001377">
    <property type="protein sequence ID" value="KAK0518210.1"/>
    <property type="molecule type" value="Genomic_DNA"/>
</dbReference>
<keyword evidence="10" id="KW-1185">Reference proteome</keyword>
<feature type="transmembrane region" description="Helical" evidence="8">
    <location>
        <begin position="229"/>
        <end position="250"/>
    </location>
</feature>
<keyword evidence="5 8" id="KW-0812">Transmembrane</keyword>
<comment type="similarity">
    <text evidence="2">Belongs to the tellurite-resistance/dicarboxylate transporter (TDT) family.</text>
</comment>
<reference evidence="9" key="1">
    <citation type="journal article" date="2023" name="PhytoFront">
        <title>Draft Genome Resources of Seven Strains of Tilletia horrida, Causal Agent of Kernel Smut of Rice.</title>
        <authorList>
            <person name="Khanal S."/>
            <person name="Antony Babu S."/>
            <person name="Zhou X.G."/>
        </authorList>
    </citation>
    <scope>NUCLEOTIDE SEQUENCE</scope>
    <source>
        <strain evidence="9">TX3</strain>
    </source>
</reference>
<dbReference type="GO" id="GO:0005886">
    <property type="term" value="C:plasma membrane"/>
    <property type="evidence" value="ECO:0007669"/>
    <property type="project" value="UniProtKB-SubCell"/>
</dbReference>
<keyword evidence="4" id="KW-1003">Cell membrane</keyword>
<dbReference type="Proteomes" id="UP001176521">
    <property type="component" value="Unassembled WGS sequence"/>
</dbReference>
<dbReference type="PANTHER" id="PTHR31686:SF1">
    <property type="entry name" value="SULFITE EFFLUX PUMP SSU1"/>
    <property type="match status" value="1"/>
</dbReference>